<dbReference type="GeneID" id="70247020"/>
<dbReference type="Proteomes" id="UP001201262">
    <property type="component" value="Unassembled WGS sequence"/>
</dbReference>
<sequence>MAGKWTEHGLVQEDIFLWAGWINSCSRLDRRDPKITKPMSLFALICFDSCL</sequence>
<gene>
    <name evidence="1" type="ORF">BGW36DRAFT_383899</name>
</gene>
<reference evidence="1" key="1">
    <citation type="submission" date="2021-12" db="EMBL/GenBank/DDBJ databases">
        <title>Convergent genome expansion in fungi linked to evolution of root-endophyte symbiosis.</title>
        <authorList>
            <consortium name="DOE Joint Genome Institute"/>
            <person name="Ke Y.-H."/>
            <person name="Bonito G."/>
            <person name="Liao H.-L."/>
            <person name="Looney B."/>
            <person name="Rojas-Flechas A."/>
            <person name="Nash J."/>
            <person name="Hameed K."/>
            <person name="Schadt C."/>
            <person name="Martin F."/>
            <person name="Crous P.W."/>
            <person name="Miettinen O."/>
            <person name="Magnuson J.K."/>
            <person name="Labbe J."/>
            <person name="Jacobson D."/>
            <person name="Doktycz M.J."/>
            <person name="Veneault-Fourrey C."/>
            <person name="Kuo A."/>
            <person name="Mondo S."/>
            <person name="Calhoun S."/>
            <person name="Riley R."/>
            <person name="Ohm R."/>
            <person name="LaButti K."/>
            <person name="Andreopoulos B."/>
            <person name="Pangilinan J."/>
            <person name="Nolan M."/>
            <person name="Tritt A."/>
            <person name="Clum A."/>
            <person name="Lipzen A."/>
            <person name="Daum C."/>
            <person name="Barry K."/>
            <person name="Grigoriev I.V."/>
            <person name="Vilgalys R."/>
        </authorList>
    </citation>
    <scope>NUCLEOTIDE SEQUENCE</scope>
    <source>
        <strain evidence="1">PMI_201</strain>
    </source>
</reference>
<dbReference type="AlphaFoldDB" id="A0AAD4PXP1"/>
<protein>
    <submittedName>
        <fullName evidence="1">Uncharacterized protein</fullName>
    </submittedName>
</protein>
<evidence type="ECO:0000313" key="1">
    <source>
        <dbReference type="EMBL" id="KAH8693880.1"/>
    </source>
</evidence>
<keyword evidence="2" id="KW-1185">Reference proteome</keyword>
<evidence type="ECO:0000313" key="2">
    <source>
        <dbReference type="Proteomes" id="UP001201262"/>
    </source>
</evidence>
<proteinExistence type="predicted"/>
<name>A0AAD4PXP1_9EURO</name>
<organism evidence="1 2">
    <name type="scientific">Talaromyces proteolyticus</name>
    <dbReference type="NCBI Taxonomy" id="1131652"/>
    <lineage>
        <taxon>Eukaryota</taxon>
        <taxon>Fungi</taxon>
        <taxon>Dikarya</taxon>
        <taxon>Ascomycota</taxon>
        <taxon>Pezizomycotina</taxon>
        <taxon>Eurotiomycetes</taxon>
        <taxon>Eurotiomycetidae</taxon>
        <taxon>Eurotiales</taxon>
        <taxon>Trichocomaceae</taxon>
        <taxon>Talaromyces</taxon>
        <taxon>Talaromyces sect. Bacilispori</taxon>
    </lineage>
</organism>
<dbReference type="RefSeq" id="XP_046069550.1">
    <property type="nucleotide sequence ID" value="XM_046216733.1"/>
</dbReference>
<accession>A0AAD4PXP1</accession>
<dbReference type="EMBL" id="JAJTJA010000009">
    <property type="protein sequence ID" value="KAH8693880.1"/>
    <property type="molecule type" value="Genomic_DNA"/>
</dbReference>
<comment type="caution">
    <text evidence="1">The sequence shown here is derived from an EMBL/GenBank/DDBJ whole genome shotgun (WGS) entry which is preliminary data.</text>
</comment>